<dbReference type="EMBL" id="CP076134">
    <property type="protein sequence ID" value="QWG14446.1"/>
    <property type="molecule type" value="Genomic_DNA"/>
</dbReference>
<reference evidence="7" key="1">
    <citation type="submission" date="2021-06" db="EMBL/GenBank/DDBJ databases">
        <title>Bradyrhizobium sp. S2-20-1 Genome sequencing.</title>
        <authorList>
            <person name="Jin L."/>
        </authorList>
    </citation>
    <scope>NUCLEOTIDE SEQUENCE</scope>
    <source>
        <strain evidence="7">S2-20-1</strain>
    </source>
</reference>
<dbReference type="Proteomes" id="UP000680839">
    <property type="component" value="Chromosome"/>
</dbReference>
<proteinExistence type="predicted"/>
<dbReference type="GO" id="GO:0016020">
    <property type="term" value="C:membrane"/>
    <property type="evidence" value="ECO:0007669"/>
    <property type="project" value="UniProtKB-SubCell"/>
</dbReference>
<evidence type="ECO:0000259" key="6">
    <source>
        <dbReference type="Pfam" id="PF04932"/>
    </source>
</evidence>
<feature type="transmembrane region" description="Helical" evidence="5">
    <location>
        <begin position="402"/>
        <end position="419"/>
    </location>
</feature>
<keyword evidence="7" id="KW-0436">Ligase</keyword>
<feature type="transmembrane region" description="Helical" evidence="5">
    <location>
        <begin position="200"/>
        <end position="217"/>
    </location>
</feature>
<keyword evidence="2 5" id="KW-0812">Transmembrane</keyword>
<feature type="transmembrane region" description="Helical" evidence="5">
    <location>
        <begin position="171"/>
        <end position="193"/>
    </location>
</feature>
<evidence type="ECO:0000256" key="5">
    <source>
        <dbReference type="SAM" id="Phobius"/>
    </source>
</evidence>
<dbReference type="PANTHER" id="PTHR37422:SF13">
    <property type="entry name" value="LIPOPOLYSACCHARIDE BIOSYNTHESIS PROTEIN PA4999-RELATED"/>
    <property type="match status" value="1"/>
</dbReference>
<dbReference type="RefSeq" id="WP_215623066.1">
    <property type="nucleotide sequence ID" value="NZ_CP076134.1"/>
</dbReference>
<organism evidence="7 8">
    <name type="scientific">Bradyrhizobium sediminis</name>
    <dbReference type="NCBI Taxonomy" id="2840469"/>
    <lineage>
        <taxon>Bacteria</taxon>
        <taxon>Pseudomonadati</taxon>
        <taxon>Pseudomonadota</taxon>
        <taxon>Alphaproteobacteria</taxon>
        <taxon>Hyphomicrobiales</taxon>
        <taxon>Nitrobacteraceae</taxon>
        <taxon>Bradyrhizobium</taxon>
    </lineage>
</organism>
<feature type="transmembrane region" description="Helical" evidence="5">
    <location>
        <begin position="374"/>
        <end position="396"/>
    </location>
</feature>
<dbReference type="InterPro" id="IPR007016">
    <property type="entry name" value="O-antigen_ligase-rel_domated"/>
</dbReference>
<dbReference type="PANTHER" id="PTHR37422">
    <property type="entry name" value="TEICHURONIC ACID BIOSYNTHESIS PROTEIN TUAE"/>
    <property type="match status" value="1"/>
</dbReference>
<feature type="transmembrane region" description="Helical" evidence="5">
    <location>
        <begin position="223"/>
        <end position="240"/>
    </location>
</feature>
<feature type="transmembrane region" description="Helical" evidence="5">
    <location>
        <begin position="129"/>
        <end position="151"/>
    </location>
</feature>
<dbReference type="Pfam" id="PF04932">
    <property type="entry name" value="Wzy_C"/>
    <property type="match status" value="1"/>
</dbReference>
<feature type="transmembrane region" description="Helical" evidence="5">
    <location>
        <begin position="101"/>
        <end position="122"/>
    </location>
</feature>
<evidence type="ECO:0000256" key="1">
    <source>
        <dbReference type="ARBA" id="ARBA00004141"/>
    </source>
</evidence>
<feature type="transmembrane region" description="Helical" evidence="5">
    <location>
        <begin position="12"/>
        <end position="30"/>
    </location>
</feature>
<evidence type="ECO:0000256" key="3">
    <source>
        <dbReference type="ARBA" id="ARBA00022989"/>
    </source>
</evidence>
<evidence type="ECO:0000256" key="2">
    <source>
        <dbReference type="ARBA" id="ARBA00022692"/>
    </source>
</evidence>
<keyword evidence="3 5" id="KW-1133">Transmembrane helix</keyword>
<dbReference type="InterPro" id="IPR051533">
    <property type="entry name" value="WaaL-like"/>
</dbReference>
<dbReference type="AlphaFoldDB" id="A0A975RPB9"/>
<feature type="transmembrane region" description="Helical" evidence="5">
    <location>
        <begin position="73"/>
        <end position="95"/>
    </location>
</feature>
<feature type="domain" description="O-antigen ligase-related" evidence="6">
    <location>
        <begin position="209"/>
        <end position="358"/>
    </location>
</feature>
<accession>A0A975RPB9</accession>
<evidence type="ECO:0000313" key="7">
    <source>
        <dbReference type="EMBL" id="QWG14446.1"/>
    </source>
</evidence>
<feature type="transmembrane region" description="Helical" evidence="5">
    <location>
        <begin position="247"/>
        <end position="266"/>
    </location>
</feature>
<evidence type="ECO:0000256" key="4">
    <source>
        <dbReference type="ARBA" id="ARBA00023136"/>
    </source>
</evidence>
<comment type="subcellular location">
    <subcellularLocation>
        <location evidence="1">Membrane</location>
        <topology evidence="1">Multi-pass membrane protein</topology>
    </subcellularLocation>
</comment>
<protein>
    <submittedName>
        <fullName evidence="7">O-antigen ligase family protein</fullName>
    </submittedName>
</protein>
<keyword evidence="4 5" id="KW-0472">Membrane</keyword>
<evidence type="ECO:0000313" key="8">
    <source>
        <dbReference type="Proteomes" id="UP000680839"/>
    </source>
</evidence>
<feature type="transmembrane region" description="Helical" evidence="5">
    <location>
        <begin position="343"/>
        <end position="362"/>
    </location>
</feature>
<name>A0A975RPB9_9BRAD</name>
<feature type="transmembrane region" description="Helical" evidence="5">
    <location>
        <begin position="36"/>
        <end position="61"/>
    </location>
</feature>
<gene>
    <name evidence="7" type="ORF">KMZ29_07185</name>
</gene>
<dbReference type="GO" id="GO:0016874">
    <property type="term" value="F:ligase activity"/>
    <property type="evidence" value="ECO:0007669"/>
    <property type="project" value="UniProtKB-KW"/>
</dbReference>
<sequence>MIEAARREPGRSRLALVLPAPFSPAAWILSVDLLTVLIAVLLPWSTSGVAIAAVLWLIALIPAIEPRAFLRSLMRPVSALPIAIFALALAGTLWSEAAWGARLYAVGPTAKLLVLPLLLYHFERSSRGVWVFIAFLVSCTLLMLVSWAVAFEPSLTLKPSAEMRGIFVKNYIDQSQEFALCAVALAYPIMTLLRANRIRLAVLLTAVSLSLLANMMFVVVSRTALVTMPIMLAVFALLHLKWRTSLAISGAAVAIVGLAWTVSPQLQWTTTTFLRDYQIYKELDQPTSIGLRLEFWQKSLRFIAEAPVIGHGTGSTRGLFEQAATGPKVLAGSQVVSNPHNQTLHVAIQWGVLGVIVLYAMWWRHLVLFRGEGLAAWIGLLVVVQNVFTSLFNSHLFDFHEGWMYVLGVGVAGGMVLGARRDAATRAPGQP</sequence>